<protein>
    <submittedName>
        <fullName evidence="6">D-allose-binding periplasmic protein</fullName>
    </submittedName>
</protein>
<dbReference type="InterPro" id="IPR025997">
    <property type="entry name" value="SBP_2_dom"/>
</dbReference>
<dbReference type="PANTHER" id="PTHR46847:SF1">
    <property type="entry name" value="D-ALLOSE-BINDING PERIPLASMIC PROTEIN-RELATED"/>
    <property type="match status" value="1"/>
</dbReference>
<dbReference type="CDD" id="cd01536">
    <property type="entry name" value="PBP1_ABC_sugar_binding-like"/>
    <property type="match status" value="1"/>
</dbReference>
<dbReference type="Gene3D" id="3.40.50.2300">
    <property type="match status" value="2"/>
</dbReference>
<proteinExistence type="inferred from homology"/>
<dbReference type="EMBL" id="BNDS01000011">
    <property type="protein sequence ID" value="GHH99228.1"/>
    <property type="molecule type" value="Genomic_DNA"/>
</dbReference>
<name>A0ABQ3N6V1_9BACI</name>
<evidence type="ECO:0000256" key="3">
    <source>
        <dbReference type="ARBA" id="ARBA00022729"/>
    </source>
</evidence>
<feature type="transmembrane region" description="Helical" evidence="4">
    <location>
        <begin position="7"/>
        <end position="27"/>
    </location>
</feature>
<dbReference type="PANTHER" id="PTHR46847">
    <property type="entry name" value="D-ALLOSE-BINDING PERIPLASMIC PROTEIN-RELATED"/>
    <property type="match status" value="1"/>
</dbReference>
<keyword evidence="3" id="KW-0732">Signal</keyword>
<evidence type="ECO:0000256" key="2">
    <source>
        <dbReference type="ARBA" id="ARBA00007639"/>
    </source>
</evidence>
<evidence type="ECO:0000313" key="6">
    <source>
        <dbReference type="EMBL" id="GHH99228.1"/>
    </source>
</evidence>
<comment type="subcellular location">
    <subcellularLocation>
        <location evidence="1">Cell envelope</location>
    </subcellularLocation>
</comment>
<keyword evidence="7" id="KW-1185">Reference proteome</keyword>
<dbReference type="InterPro" id="IPR028082">
    <property type="entry name" value="Peripla_BP_I"/>
</dbReference>
<dbReference type="SUPFAM" id="SSF53822">
    <property type="entry name" value="Periplasmic binding protein-like I"/>
    <property type="match status" value="1"/>
</dbReference>
<dbReference type="RefSeq" id="WP_191273799.1">
    <property type="nucleotide sequence ID" value="NZ_BNDS01000011.1"/>
</dbReference>
<evidence type="ECO:0000259" key="5">
    <source>
        <dbReference type="Pfam" id="PF13407"/>
    </source>
</evidence>
<comment type="similarity">
    <text evidence="2">Belongs to the bacterial solute-binding protein 2 family.</text>
</comment>
<feature type="domain" description="Periplasmic binding protein" evidence="5">
    <location>
        <begin position="35"/>
        <end position="287"/>
    </location>
</feature>
<reference evidence="6 7" key="1">
    <citation type="journal article" date="2022" name="Int. J. Syst. Evol. Microbiol.">
        <title>Neobacillus kokaensis sp. nov., isolated from soil.</title>
        <authorList>
            <person name="Yuki K."/>
            <person name="Matsubara H."/>
            <person name="Yamaguchi S."/>
        </authorList>
    </citation>
    <scope>NUCLEOTIDE SEQUENCE [LARGE SCALE GENOMIC DNA]</scope>
    <source>
        <strain evidence="6 7">LOB 377</strain>
    </source>
</reference>
<keyword evidence="4" id="KW-0472">Membrane</keyword>
<accession>A0ABQ3N6V1</accession>
<keyword evidence="4" id="KW-1133">Transmembrane helix</keyword>
<gene>
    <name evidence="6" type="primary">alsB</name>
    <name evidence="6" type="ORF">AM1BK_27710</name>
</gene>
<organism evidence="6 7">
    <name type="scientific">Neobacillus kokaensis</name>
    <dbReference type="NCBI Taxonomy" id="2759023"/>
    <lineage>
        <taxon>Bacteria</taxon>
        <taxon>Bacillati</taxon>
        <taxon>Bacillota</taxon>
        <taxon>Bacilli</taxon>
        <taxon>Bacillales</taxon>
        <taxon>Bacillaceae</taxon>
        <taxon>Neobacillus</taxon>
    </lineage>
</organism>
<comment type="caution">
    <text evidence="6">The sequence shown here is derived from an EMBL/GenBank/DDBJ whole genome shotgun (WGS) entry which is preliminary data.</text>
</comment>
<dbReference type="Proteomes" id="UP000637074">
    <property type="component" value="Unassembled WGS sequence"/>
</dbReference>
<keyword evidence="4" id="KW-0812">Transmembrane</keyword>
<evidence type="ECO:0000313" key="7">
    <source>
        <dbReference type="Proteomes" id="UP000637074"/>
    </source>
</evidence>
<sequence length="316" mass="34622">MSKKRSLMIVAAAVITIIMISFISISIGHGKPKMVVVLKSLDRQYWNIVKAGAEKAFKEHGIDGEVIATPSGTAKEQRKILKKVYKEHPDVLIIAPYDTSVIPILDQFTQEKNIPVILIDQYEKWPNKTSYVGADSREIGKKVGELLGSELQPGNKAALIGGDLSVLANQEIMDGAKQTLKEAGIIVVPEIAGITDDEKTVRKATLQLLKEHPDINGVIATNDLFAISVIKVLREHNLTIPVIGTDGIPDLLNLIKNEMISASVAQNPYDMGHLSVDTAVKVLKGEQVDPFVDSGVDIVIKENLQQRLDYHSLLVR</sequence>
<evidence type="ECO:0000256" key="4">
    <source>
        <dbReference type="SAM" id="Phobius"/>
    </source>
</evidence>
<dbReference type="Pfam" id="PF13407">
    <property type="entry name" value="Peripla_BP_4"/>
    <property type="match status" value="1"/>
</dbReference>
<evidence type="ECO:0000256" key="1">
    <source>
        <dbReference type="ARBA" id="ARBA00004196"/>
    </source>
</evidence>